<dbReference type="Gene3D" id="1.10.510.10">
    <property type="entry name" value="Transferase(Phosphotransferase) domain 1"/>
    <property type="match status" value="1"/>
</dbReference>
<organism evidence="2 3">
    <name type="scientific">Hyaloscypha bicolor E</name>
    <dbReference type="NCBI Taxonomy" id="1095630"/>
    <lineage>
        <taxon>Eukaryota</taxon>
        <taxon>Fungi</taxon>
        <taxon>Dikarya</taxon>
        <taxon>Ascomycota</taxon>
        <taxon>Pezizomycotina</taxon>
        <taxon>Leotiomycetes</taxon>
        <taxon>Helotiales</taxon>
        <taxon>Hyaloscyphaceae</taxon>
        <taxon>Hyaloscypha</taxon>
        <taxon>Hyaloscypha bicolor</taxon>
    </lineage>
</organism>
<reference evidence="2 3" key="1">
    <citation type="submission" date="2016-04" db="EMBL/GenBank/DDBJ databases">
        <title>A degradative enzymes factory behind the ericoid mycorrhizal symbiosis.</title>
        <authorList>
            <consortium name="DOE Joint Genome Institute"/>
            <person name="Martino E."/>
            <person name="Morin E."/>
            <person name="Grelet G."/>
            <person name="Kuo A."/>
            <person name="Kohler A."/>
            <person name="Daghino S."/>
            <person name="Barry K."/>
            <person name="Choi C."/>
            <person name="Cichocki N."/>
            <person name="Clum A."/>
            <person name="Copeland A."/>
            <person name="Hainaut M."/>
            <person name="Haridas S."/>
            <person name="Labutti K."/>
            <person name="Lindquist E."/>
            <person name="Lipzen A."/>
            <person name="Khouja H.-R."/>
            <person name="Murat C."/>
            <person name="Ohm R."/>
            <person name="Olson A."/>
            <person name="Spatafora J."/>
            <person name="Veneault-Fourrey C."/>
            <person name="Henrissat B."/>
            <person name="Grigoriev I."/>
            <person name="Martin F."/>
            <person name="Perotto S."/>
        </authorList>
    </citation>
    <scope>NUCLEOTIDE SEQUENCE [LARGE SCALE GENOMIC DNA]</scope>
    <source>
        <strain evidence="2 3">E</strain>
    </source>
</reference>
<dbReference type="SUPFAM" id="SSF56112">
    <property type="entry name" value="Protein kinase-like (PK-like)"/>
    <property type="match status" value="1"/>
</dbReference>
<dbReference type="InParanoid" id="A0A2J6T411"/>
<feature type="domain" description="Protein kinase" evidence="1">
    <location>
        <begin position="1"/>
        <end position="105"/>
    </location>
</feature>
<dbReference type="GO" id="GO:0004672">
    <property type="term" value="F:protein kinase activity"/>
    <property type="evidence" value="ECO:0007669"/>
    <property type="project" value="InterPro"/>
</dbReference>
<sequence length="105" mass="11722">MISVIQELHGKGSAHGDIKPANMLICSDGQIRLCDFTEVRPRDEVFGDGEGMTTLIIFLKCQNMDYASEWDPAPVEEDDLFALGLGIWQLRKGDVPFGDVYMDDI</sequence>
<protein>
    <recommendedName>
        <fullName evidence="1">Protein kinase domain-containing protein</fullName>
    </recommendedName>
</protein>
<dbReference type="PROSITE" id="PS50011">
    <property type="entry name" value="PROTEIN_KINASE_DOM"/>
    <property type="match status" value="1"/>
</dbReference>
<dbReference type="EMBL" id="KZ613843">
    <property type="protein sequence ID" value="PMD57752.1"/>
    <property type="molecule type" value="Genomic_DNA"/>
</dbReference>
<dbReference type="GO" id="GO:0005524">
    <property type="term" value="F:ATP binding"/>
    <property type="evidence" value="ECO:0007669"/>
    <property type="project" value="InterPro"/>
</dbReference>
<accession>A0A2J6T411</accession>
<proteinExistence type="predicted"/>
<evidence type="ECO:0000313" key="2">
    <source>
        <dbReference type="EMBL" id="PMD57752.1"/>
    </source>
</evidence>
<dbReference type="GeneID" id="36591445"/>
<gene>
    <name evidence="2" type="ORF">K444DRAFT_631497</name>
</gene>
<evidence type="ECO:0000313" key="3">
    <source>
        <dbReference type="Proteomes" id="UP000235371"/>
    </source>
</evidence>
<evidence type="ECO:0000259" key="1">
    <source>
        <dbReference type="PROSITE" id="PS50011"/>
    </source>
</evidence>
<dbReference type="InterPro" id="IPR011009">
    <property type="entry name" value="Kinase-like_dom_sf"/>
</dbReference>
<keyword evidence="3" id="KW-1185">Reference proteome</keyword>
<dbReference type="InterPro" id="IPR000719">
    <property type="entry name" value="Prot_kinase_dom"/>
</dbReference>
<dbReference type="STRING" id="1095630.A0A2J6T411"/>
<dbReference type="AlphaFoldDB" id="A0A2J6T411"/>
<dbReference type="OrthoDB" id="1668230at2759"/>
<name>A0A2J6T411_9HELO</name>
<dbReference type="RefSeq" id="XP_024734656.1">
    <property type="nucleotide sequence ID" value="XM_024883368.1"/>
</dbReference>
<dbReference type="Proteomes" id="UP000235371">
    <property type="component" value="Unassembled WGS sequence"/>
</dbReference>